<dbReference type="RefSeq" id="XP_009176696.1">
    <property type="nucleotide sequence ID" value="XM_009178432.1"/>
</dbReference>
<dbReference type="GeneID" id="20325876"/>
<dbReference type="KEGG" id="ovi:T265_11708"/>
<dbReference type="AlphaFoldDB" id="A0A074Z8J2"/>
<dbReference type="EMBL" id="KL597179">
    <property type="protein sequence ID" value="KER19550.1"/>
    <property type="molecule type" value="Genomic_DNA"/>
</dbReference>
<protein>
    <submittedName>
        <fullName evidence="1">Uncharacterized protein</fullName>
    </submittedName>
</protein>
<dbReference type="OrthoDB" id="6225793at2759"/>
<dbReference type="Proteomes" id="UP000054324">
    <property type="component" value="Unassembled WGS sequence"/>
</dbReference>
<gene>
    <name evidence="1" type="ORF">T265_11708</name>
</gene>
<reference evidence="1 2" key="1">
    <citation type="submission" date="2013-11" db="EMBL/GenBank/DDBJ databases">
        <title>Opisthorchis viverrini - life in the bile duct.</title>
        <authorList>
            <person name="Young N.D."/>
            <person name="Nagarajan N."/>
            <person name="Lin S.J."/>
            <person name="Korhonen P.K."/>
            <person name="Jex A.R."/>
            <person name="Hall R.S."/>
            <person name="Safavi-Hemami H."/>
            <person name="Kaewkong W."/>
            <person name="Bertrand D."/>
            <person name="Gao S."/>
            <person name="Seet Q."/>
            <person name="Wongkham S."/>
            <person name="Teh B.T."/>
            <person name="Wongkham C."/>
            <person name="Intapan P.M."/>
            <person name="Maleewong W."/>
            <person name="Yang X."/>
            <person name="Hu M."/>
            <person name="Wang Z."/>
            <person name="Hofmann A."/>
            <person name="Sternberg P.W."/>
            <person name="Tan P."/>
            <person name="Wang J."/>
            <person name="Gasser R.B."/>
        </authorList>
    </citation>
    <scope>NUCLEOTIDE SEQUENCE [LARGE SCALE GENOMIC DNA]</scope>
</reference>
<proteinExistence type="predicted"/>
<evidence type="ECO:0000313" key="2">
    <source>
        <dbReference type="Proteomes" id="UP000054324"/>
    </source>
</evidence>
<sequence length="246" mass="28871">MNIKSIVAEVNDVIPIARCQTTHCRVHKQLPLTSPVYVYQQVRALAPQSRTLLAFRLSPPGYHPSEFFKCGLSVPQADAMGKPDERLRWNQNLNRVKHPLDRYRPWANDRSGLRLLDWEASDVDCLPPKLGNFDYLPVCLVDPSPLTQHFNALDNLNAQHPRYLLEHYVYRDPDEYHRAKEEGKYACYLDCDAREFRELKPMNQREIMRLRFATNNYRTFDDWKEDPNDELLGQFDRPKTQKEAAL</sequence>
<evidence type="ECO:0000313" key="1">
    <source>
        <dbReference type="EMBL" id="KER19550.1"/>
    </source>
</evidence>
<dbReference type="CTD" id="20325876"/>
<organism evidence="1 2">
    <name type="scientific">Opisthorchis viverrini</name>
    <name type="common">Southeast Asian liver fluke</name>
    <dbReference type="NCBI Taxonomy" id="6198"/>
    <lineage>
        <taxon>Eukaryota</taxon>
        <taxon>Metazoa</taxon>
        <taxon>Spiralia</taxon>
        <taxon>Lophotrochozoa</taxon>
        <taxon>Platyhelminthes</taxon>
        <taxon>Trematoda</taxon>
        <taxon>Digenea</taxon>
        <taxon>Opisthorchiida</taxon>
        <taxon>Opisthorchiata</taxon>
        <taxon>Opisthorchiidae</taxon>
        <taxon>Opisthorchis</taxon>
    </lineage>
</organism>
<name>A0A074Z8J2_OPIVI</name>
<keyword evidence="2" id="KW-1185">Reference proteome</keyword>
<accession>A0A074Z8J2</accession>